<dbReference type="CDD" id="cd00609">
    <property type="entry name" value="AAT_like"/>
    <property type="match status" value="1"/>
</dbReference>
<name>A0A0N0LSK8_9HELI</name>
<evidence type="ECO:0000256" key="3">
    <source>
        <dbReference type="ARBA" id="ARBA00022576"/>
    </source>
</evidence>
<dbReference type="RefSeq" id="WP_054198559.1">
    <property type="nucleotide sequence ID" value="NZ_JNOC01000079.1"/>
</dbReference>
<dbReference type="AlphaFoldDB" id="A0A0N0LSK8"/>
<keyword evidence="3 6" id="KW-0032">Aminotransferase</keyword>
<dbReference type="GO" id="GO:0030170">
    <property type="term" value="F:pyridoxal phosphate binding"/>
    <property type="evidence" value="ECO:0007669"/>
    <property type="project" value="InterPro"/>
</dbReference>
<evidence type="ECO:0000259" key="7">
    <source>
        <dbReference type="Pfam" id="PF00155"/>
    </source>
</evidence>
<dbReference type="Pfam" id="PF00155">
    <property type="entry name" value="Aminotran_1_2"/>
    <property type="match status" value="1"/>
</dbReference>
<dbReference type="PANTHER" id="PTHR46383:SF1">
    <property type="entry name" value="ASPARTATE AMINOTRANSFERASE"/>
    <property type="match status" value="1"/>
</dbReference>
<dbReference type="InterPro" id="IPR004838">
    <property type="entry name" value="NHTrfase_class1_PyrdxlP-BS"/>
</dbReference>
<evidence type="ECO:0000256" key="4">
    <source>
        <dbReference type="ARBA" id="ARBA00022679"/>
    </source>
</evidence>
<dbReference type="SUPFAM" id="SSF53383">
    <property type="entry name" value="PLP-dependent transferases"/>
    <property type="match status" value="1"/>
</dbReference>
<dbReference type="GO" id="GO:0006520">
    <property type="term" value="P:amino acid metabolic process"/>
    <property type="evidence" value="ECO:0007669"/>
    <property type="project" value="InterPro"/>
</dbReference>
<comment type="caution">
    <text evidence="8">The sequence shown here is derived from an EMBL/GenBank/DDBJ whole genome shotgun (WGS) entry which is preliminary data.</text>
</comment>
<dbReference type="GO" id="GO:0008483">
    <property type="term" value="F:transaminase activity"/>
    <property type="evidence" value="ECO:0007669"/>
    <property type="project" value="UniProtKB-KW"/>
</dbReference>
<dbReference type="EC" id="2.6.1.-" evidence="6"/>
<dbReference type="InterPro" id="IPR015421">
    <property type="entry name" value="PyrdxlP-dep_Trfase_major"/>
</dbReference>
<dbReference type="InterPro" id="IPR015424">
    <property type="entry name" value="PyrdxlP-dep_Trfase"/>
</dbReference>
<dbReference type="Proteomes" id="UP000037997">
    <property type="component" value="Unassembled WGS sequence"/>
</dbReference>
<evidence type="ECO:0000313" key="8">
    <source>
        <dbReference type="EMBL" id="KPH54881.1"/>
    </source>
</evidence>
<dbReference type="InterPro" id="IPR050596">
    <property type="entry name" value="AspAT/PAT-like"/>
</dbReference>
<dbReference type="FunFam" id="3.40.640.10:FF:000033">
    <property type="entry name" value="Aspartate aminotransferase"/>
    <property type="match status" value="1"/>
</dbReference>
<dbReference type="InterPro" id="IPR004839">
    <property type="entry name" value="Aminotransferase_I/II_large"/>
</dbReference>
<keyword evidence="5" id="KW-0663">Pyridoxal phosphate</keyword>
<evidence type="ECO:0000313" key="9">
    <source>
        <dbReference type="Proteomes" id="UP000037997"/>
    </source>
</evidence>
<organism evidence="8 9">
    <name type="scientific">Helicobacter pullorum</name>
    <dbReference type="NCBI Taxonomy" id="35818"/>
    <lineage>
        <taxon>Bacteria</taxon>
        <taxon>Pseudomonadati</taxon>
        <taxon>Campylobacterota</taxon>
        <taxon>Epsilonproteobacteria</taxon>
        <taxon>Campylobacterales</taxon>
        <taxon>Helicobacteraceae</taxon>
        <taxon>Helicobacter</taxon>
    </lineage>
</organism>
<accession>A0A0N0LSK8</accession>
<dbReference type="PATRIC" id="fig|35818.11.peg.2281"/>
<evidence type="ECO:0000256" key="5">
    <source>
        <dbReference type="ARBA" id="ARBA00022898"/>
    </source>
</evidence>
<comment type="similarity">
    <text evidence="2 6">Belongs to the class-I pyridoxal-phosphate-dependent aminotransferase family.</text>
</comment>
<dbReference type="EMBL" id="JNOC01000079">
    <property type="protein sequence ID" value="KPH54881.1"/>
    <property type="molecule type" value="Genomic_DNA"/>
</dbReference>
<keyword evidence="4 6" id="KW-0808">Transferase</keyword>
<feature type="domain" description="Aminotransferase class I/classII large" evidence="7">
    <location>
        <begin position="29"/>
        <end position="380"/>
    </location>
</feature>
<dbReference type="InterPro" id="IPR015422">
    <property type="entry name" value="PyrdxlP-dep_Trfase_small"/>
</dbReference>
<proteinExistence type="inferred from homology"/>
<gene>
    <name evidence="8" type="ORF">HPU229334_11525</name>
</gene>
<evidence type="ECO:0000256" key="6">
    <source>
        <dbReference type="RuleBase" id="RU000481"/>
    </source>
</evidence>
<reference evidence="8 9" key="1">
    <citation type="submission" date="2014-06" db="EMBL/GenBank/DDBJ databases">
        <title>Helicobacter pullorum isolates in fresh chicken meat - phenotypic and genotypic features.</title>
        <authorList>
            <person name="Borges V."/>
            <person name="Santos A."/>
            <person name="Correia C.B."/>
            <person name="Saraiva M."/>
            <person name="Menard A."/>
            <person name="Vieira L."/>
            <person name="Sampaio D.A."/>
            <person name="Gomes J.P."/>
            <person name="Oleastro M."/>
        </authorList>
    </citation>
    <scope>NUCLEOTIDE SEQUENCE [LARGE SCALE GENOMIC DNA]</scope>
    <source>
        <strain evidence="8 9">229334/12</strain>
    </source>
</reference>
<protein>
    <recommendedName>
        <fullName evidence="6">Aminotransferase</fullName>
        <ecNumber evidence="6">2.6.1.-</ecNumber>
    </recommendedName>
</protein>
<dbReference type="STRING" id="35818.HPU229336_05855"/>
<dbReference type="PROSITE" id="PS00105">
    <property type="entry name" value="AA_TRANSFER_CLASS_1"/>
    <property type="match status" value="1"/>
</dbReference>
<sequence length="392" mass="43493">MYATRVTNLSESITITISTLARELKAQGKDILSFSAGEPDFDTPQIIKDEAIKALQNGFTKYTAVAGIPELLQAISDKLLRENHLNYTPQEIVVNSGAKHSLFNIFQALIDKDDEVIIPSPYWVTYPELVTYSGGKNVFIETTQENNFKITPKQLKAAITPKTKMLVLTTPSNPTGMVYSKSELESIAEILKNTNIWVISDEIYEKLVYDGDFTSCGSISQDMLERTITINGLSKAVAMTGWRMGYLATKDKKLRQLIINLQSQCISNINSITQKASIPALDGRAEAEILKMQKAFKERRDIACKLFNEIEGLNVSIPDGAFYLFVNCSTINPDSMAFSKALLEKEGVAVVPGIGFGMDGYFRFSFATDLQSIKAGIQRISNFCKANKPKQD</sequence>
<dbReference type="PANTHER" id="PTHR46383">
    <property type="entry name" value="ASPARTATE AMINOTRANSFERASE"/>
    <property type="match status" value="1"/>
</dbReference>
<comment type="cofactor">
    <cofactor evidence="1 6">
        <name>pyridoxal 5'-phosphate</name>
        <dbReference type="ChEBI" id="CHEBI:597326"/>
    </cofactor>
</comment>
<evidence type="ECO:0000256" key="2">
    <source>
        <dbReference type="ARBA" id="ARBA00007441"/>
    </source>
</evidence>
<evidence type="ECO:0000256" key="1">
    <source>
        <dbReference type="ARBA" id="ARBA00001933"/>
    </source>
</evidence>
<dbReference type="Gene3D" id="3.90.1150.10">
    <property type="entry name" value="Aspartate Aminotransferase, domain 1"/>
    <property type="match status" value="1"/>
</dbReference>
<dbReference type="Gene3D" id="3.40.640.10">
    <property type="entry name" value="Type I PLP-dependent aspartate aminotransferase-like (Major domain)"/>
    <property type="match status" value="1"/>
</dbReference>